<reference evidence="2 3" key="1">
    <citation type="journal article" date="2007" name="Science">
        <title>Sea anemone genome reveals ancestral eumetazoan gene repertoire and genomic organization.</title>
        <authorList>
            <person name="Putnam N.H."/>
            <person name="Srivastava M."/>
            <person name="Hellsten U."/>
            <person name="Dirks B."/>
            <person name="Chapman J."/>
            <person name="Salamov A."/>
            <person name="Terry A."/>
            <person name="Shapiro H."/>
            <person name="Lindquist E."/>
            <person name="Kapitonov V.V."/>
            <person name="Jurka J."/>
            <person name="Genikhovich G."/>
            <person name="Grigoriev I.V."/>
            <person name="Lucas S.M."/>
            <person name="Steele R.E."/>
            <person name="Finnerty J.R."/>
            <person name="Technau U."/>
            <person name="Martindale M.Q."/>
            <person name="Rokhsar D.S."/>
        </authorList>
    </citation>
    <scope>NUCLEOTIDE SEQUENCE [LARGE SCALE GENOMIC DNA]</scope>
    <source>
        <strain evidence="3">CH2 X CH6</strain>
    </source>
</reference>
<organism evidence="2 3">
    <name type="scientific">Nematostella vectensis</name>
    <name type="common">Starlet sea anemone</name>
    <dbReference type="NCBI Taxonomy" id="45351"/>
    <lineage>
        <taxon>Eukaryota</taxon>
        <taxon>Metazoa</taxon>
        <taxon>Cnidaria</taxon>
        <taxon>Anthozoa</taxon>
        <taxon>Hexacorallia</taxon>
        <taxon>Actiniaria</taxon>
        <taxon>Edwardsiidae</taxon>
        <taxon>Nematostella</taxon>
    </lineage>
</organism>
<evidence type="ECO:0000256" key="1">
    <source>
        <dbReference type="SAM" id="MobiDB-lite"/>
    </source>
</evidence>
<dbReference type="AlphaFoldDB" id="A7T6R1"/>
<proteinExistence type="predicted"/>
<name>A7T6R1_NEMVE</name>
<sequence>SPVCQRLSPPLSAKGPPLFSPHQWVPENSPPPALGFQRLFPTPSPKYQRLSPP</sequence>
<feature type="non-terminal residue" evidence="2">
    <location>
        <position position="1"/>
    </location>
</feature>
<dbReference type="EMBL" id="DS471678">
    <property type="protein sequence ID" value="EDO28346.1"/>
    <property type="molecule type" value="Genomic_DNA"/>
</dbReference>
<feature type="non-terminal residue" evidence="2">
    <location>
        <position position="53"/>
    </location>
</feature>
<accession>A7T6R1</accession>
<keyword evidence="3" id="KW-1185">Reference proteome</keyword>
<evidence type="ECO:0000313" key="2">
    <source>
        <dbReference type="EMBL" id="EDO28346.1"/>
    </source>
</evidence>
<feature type="region of interest" description="Disordered" evidence="1">
    <location>
        <begin position="1"/>
        <end position="53"/>
    </location>
</feature>
<evidence type="ECO:0000313" key="3">
    <source>
        <dbReference type="Proteomes" id="UP000001593"/>
    </source>
</evidence>
<protein>
    <submittedName>
        <fullName evidence="2">Uncharacterized protein</fullName>
    </submittedName>
</protein>
<dbReference type="InParanoid" id="A7T6R1"/>
<dbReference type="Proteomes" id="UP000001593">
    <property type="component" value="Unassembled WGS sequence"/>
</dbReference>
<dbReference type="HOGENOM" id="CLU_3074732_0_0_1"/>
<gene>
    <name evidence="2" type="ORF">NEMVEDRAFT_v1g148125</name>
</gene>